<feature type="compositionally biased region" description="Basic and acidic residues" evidence="15">
    <location>
        <begin position="1350"/>
        <end position="1360"/>
    </location>
</feature>
<evidence type="ECO:0000313" key="18">
    <source>
        <dbReference type="Proteomes" id="UP000719412"/>
    </source>
</evidence>
<evidence type="ECO:0000256" key="12">
    <source>
        <dbReference type="ARBA" id="ARBA00023157"/>
    </source>
</evidence>
<evidence type="ECO:0000256" key="14">
    <source>
        <dbReference type="RuleBase" id="RU363034"/>
    </source>
</evidence>
<proteinExistence type="inferred from homology"/>
<dbReference type="Proteomes" id="UP000719412">
    <property type="component" value="Unassembled WGS sequence"/>
</dbReference>
<dbReference type="PANTHER" id="PTHR24303">
    <property type="entry name" value="HEME-BINDING MONOOXYGENASE FAMILY"/>
    <property type="match status" value="1"/>
</dbReference>
<dbReference type="InterPro" id="IPR017972">
    <property type="entry name" value="Cyt_P450_CS"/>
</dbReference>
<keyword evidence="10 13" id="KW-0408">Iron</keyword>
<feature type="binding site" description="axial binding residue" evidence="13">
    <location>
        <position position="1230"/>
    </location>
    <ligand>
        <name>heme</name>
        <dbReference type="ChEBI" id="CHEBI:30413"/>
    </ligand>
    <ligandPart>
        <name>Fe</name>
        <dbReference type="ChEBI" id="CHEBI:18248"/>
    </ligandPart>
</feature>
<dbReference type="InterPro" id="IPR001254">
    <property type="entry name" value="Trypsin_dom"/>
</dbReference>
<comment type="caution">
    <text evidence="17">The sequence shown here is derived from an EMBL/GenBank/DDBJ whole genome shotgun (WGS) entry which is preliminary data.</text>
</comment>
<evidence type="ECO:0000259" key="16">
    <source>
        <dbReference type="PROSITE" id="PS50240"/>
    </source>
</evidence>
<protein>
    <recommendedName>
        <fullName evidence="16">Peptidase S1 domain-containing protein</fullName>
    </recommendedName>
</protein>
<dbReference type="PRINTS" id="PR00463">
    <property type="entry name" value="EP450I"/>
</dbReference>
<keyword evidence="5 14" id="KW-0645">Protease</keyword>
<dbReference type="CDD" id="cd20617">
    <property type="entry name" value="CYP1_2-like"/>
    <property type="match status" value="1"/>
</dbReference>
<dbReference type="InterPro" id="IPR018114">
    <property type="entry name" value="TRYPSIN_HIS"/>
</dbReference>
<evidence type="ECO:0000256" key="4">
    <source>
        <dbReference type="ARBA" id="ARBA00022525"/>
    </source>
</evidence>
<accession>A0A8J6HP82</accession>
<feature type="domain" description="Peptidase S1" evidence="16">
    <location>
        <begin position="1431"/>
        <end position="1676"/>
    </location>
</feature>
<keyword evidence="11" id="KW-0503">Monooxygenase</keyword>
<keyword evidence="9" id="KW-0560">Oxidoreductase</keyword>
<dbReference type="GO" id="GO:0005506">
    <property type="term" value="F:iron ion binding"/>
    <property type="evidence" value="ECO:0007669"/>
    <property type="project" value="InterPro"/>
</dbReference>
<evidence type="ECO:0000313" key="17">
    <source>
        <dbReference type="EMBL" id="KAH0818250.1"/>
    </source>
</evidence>
<comment type="subcellular location">
    <subcellularLocation>
        <location evidence="2">Secreted</location>
    </subcellularLocation>
</comment>
<dbReference type="GO" id="GO:0016705">
    <property type="term" value="F:oxidoreductase activity, acting on paired donors, with incorporation or reduction of molecular oxygen"/>
    <property type="evidence" value="ECO:0007669"/>
    <property type="project" value="InterPro"/>
</dbReference>
<evidence type="ECO:0000256" key="6">
    <source>
        <dbReference type="ARBA" id="ARBA00022723"/>
    </source>
</evidence>
<dbReference type="FunFam" id="2.40.10.10:FF:000015">
    <property type="entry name" value="Atrial natriuretic peptide-converting enzyme"/>
    <property type="match status" value="1"/>
</dbReference>
<reference evidence="17" key="2">
    <citation type="submission" date="2021-08" db="EMBL/GenBank/DDBJ databases">
        <authorList>
            <person name="Eriksson T."/>
        </authorList>
    </citation>
    <scope>NUCLEOTIDE SEQUENCE</scope>
    <source>
        <strain evidence="17">Stoneville</strain>
        <tissue evidence="17">Whole head</tissue>
    </source>
</reference>
<evidence type="ECO:0000256" key="8">
    <source>
        <dbReference type="ARBA" id="ARBA00022825"/>
    </source>
</evidence>
<dbReference type="InterPro" id="IPR009003">
    <property type="entry name" value="Peptidase_S1_PA"/>
</dbReference>
<name>A0A8J6HP82_TENMO</name>
<dbReference type="SMR" id="A0A8J6HP82"/>
<keyword evidence="18" id="KW-1185">Reference proteome</keyword>
<feature type="region of interest" description="Disordered" evidence="15">
    <location>
        <begin position="1"/>
        <end position="30"/>
    </location>
</feature>
<dbReference type="PROSITE" id="PS00134">
    <property type="entry name" value="TRYPSIN_HIS"/>
    <property type="match status" value="1"/>
</dbReference>
<dbReference type="Gene3D" id="1.10.630.10">
    <property type="entry name" value="Cytochrome P450"/>
    <property type="match status" value="2"/>
</dbReference>
<sequence>MYQPTNYPQKRSAYDPSGDQVHRCTHTGSGGTRLPCDIRSEFQLHFEKCRKGVTLDSSSARFTFFLDRTRDKAPILKGAEDHVDGSRGVSFTRTNRRMGDEVRSGLVKKGRRMKKVGRLISGLSTNRRLLRVRSDNLFYLKRKTRTQGKSHPGKKKGRGYETIRFRAANSVRVEIGGRRRAAADLEASRREEERVRECKRVFLCVMESVTLKLAVKNVMLWSGVATQRRQSPVHFEKMELPVTTARPGRATERLNIRGSPMLMTLLVAQLAKSSTATPPVGCRGVGIPLWTVSKKRRDADPKQHKYWSHGHGQNILPLRPTKMLTPKTFGLAAQNGDSAKIQIDRQPQKSVFIYKRPSRSELVNPRRLEFKALTIPSRFRLYNKFINNVSRADPNILRALCELREKTWKFSNATAANLKSRKGANRTRWVKCKGRIDDDLNTSVYSKAPIFGMVDMEIWMIYIEKKRKKKRLELENRNPKNHTMPDQGYEAAATIILFRGPQNCIFHRFDEMTRGAPHTFYSRASELVSCDTVKSFAAQAKIGKAFAGQRKSFAARHGKLKSRESSFLADRAKNNQLCVTCQFSIFIWGLFGGGLQSAGEERAKRGVALLMTKKSPKVYETRKWLSVFTTVTGRETVGLLFCSVAGAATGHLQANLQIAAAPPGGAREGSCHWSRTNSVNLSELAADMLALLCLCVVLLVWWFKRPKKSPMTVPGPRPWPLIGSMHLLAGHETPFQAFTALSRVYGDIFSIHLGSASCVVVNSFTLIKEVLITKGADFGGRPDFARFHKLFGGDRNNCKYQYQLKPGSSDVRALRRSDCSTTHSIAVNLNLDSNEIETDRRQVPQLSLHYRDQPNVEMTTPFESLIMPVGHDPVSILVNGVPSLAPIEFLYSRIFAFPRLNHDGLVELRSSLALCDWSSLQKTRRSIARTYCSPRFTSLQYDRVNSVGEDELNTFLDHLNNLPHGEPCDVKPIILKACANMFTQYMCSTSFSYDDTDFRKIVRYFDEIFWEINQGYAVDFLPWLLPVYNGHMKKISRWAAEIRQFILSRIIDKHRATLDSNSIPRDFTDALLMHLEEDPNMNWQHIIFELEDFLGGHSAIGNLVMVTLAAVVEHPEVAKKIQEEVDLVTGGKRCPNLFDKSRMPYTEATILETLRTASSPIVPHVASKNTEIAGHRVNKGTIVFINNYELNQGENYWENPGVFKPERFLSSGNIVKPAHFIPFSTGKRTCIGQRLVHCFSFVILATLLQYYDVSTKENVKHFATAEICNSSTTKSSTIQVQLGDECVVKTTGVVGRCRISSNCPVVQEQAQNGISPTICGYYQLTVPIVCCEINTFAEPNDDTFLNRKPNRPDSSFENREPNNNPDAFVYPDHNNEPARPVVSQYLSKSEQKCQEYSKAVTGVVQAIPLVTNTEAISINIVKCDYNGVALIVGGKPASAGEFPFMAAIGFYVDNKVEWRCGGTLISEEYVLTAAHCTFTRDGDTPKVVRLGDLDLTRDDDGSIYADYNIRNIIVHPRYRYPQKYNDIALIQLSTVVKFTKFIRPACLYTKLQVEQPQAIATGWGKTDYAAAEISDKLMKVSLNIYKNERCSQTYQINKHLPQGIKSSMMCAGEVRGGMDTCQGDSGGPLLITKKGNQCKFYVIGITSFGKSCGQANTPAIYTKVSEFVPWIEKTIW</sequence>
<dbReference type="InterPro" id="IPR036396">
    <property type="entry name" value="Cyt_P450_sf"/>
</dbReference>
<dbReference type="GO" id="GO:0005576">
    <property type="term" value="C:extracellular region"/>
    <property type="evidence" value="ECO:0007669"/>
    <property type="project" value="UniProtKB-SubCell"/>
</dbReference>
<evidence type="ECO:0000256" key="11">
    <source>
        <dbReference type="ARBA" id="ARBA00023033"/>
    </source>
</evidence>
<dbReference type="GO" id="GO:0020037">
    <property type="term" value="F:heme binding"/>
    <property type="evidence" value="ECO:0007669"/>
    <property type="project" value="InterPro"/>
</dbReference>
<comment type="similarity">
    <text evidence="3">Belongs to the cytochrome P450 family.</text>
</comment>
<evidence type="ECO:0000256" key="13">
    <source>
        <dbReference type="PIRSR" id="PIRSR602401-1"/>
    </source>
</evidence>
<evidence type="ECO:0000256" key="15">
    <source>
        <dbReference type="SAM" id="MobiDB-lite"/>
    </source>
</evidence>
<evidence type="ECO:0000256" key="3">
    <source>
        <dbReference type="ARBA" id="ARBA00010617"/>
    </source>
</evidence>
<keyword evidence="8 14" id="KW-0720">Serine protease</keyword>
<evidence type="ECO:0000256" key="5">
    <source>
        <dbReference type="ARBA" id="ARBA00022670"/>
    </source>
</evidence>
<dbReference type="InterPro" id="IPR033116">
    <property type="entry name" value="TRYPSIN_SER"/>
</dbReference>
<dbReference type="InterPro" id="IPR043504">
    <property type="entry name" value="Peptidase_S1_PA_chymotrypsin"/>
</dbReference>
<gene>
    <name evidence="17" type="ORF">GEV33_004541</name>
</gene>
<dbReference type="PROSITE" id="PS50240">
    <property type="entry name" value="TRYPSIN_DOM"/>
    <property type="match status" value="1"/>
</dbReference>
<evidence type="ECO:0000256" key="10">
    <source>
        <dbReference type="ARBA" id="ARBA00023004"/>
    </source>
</evidence>
<dbReference type="InterPro" id="IPR001128">
    <property type="entry name" value="Cyt_P450"/>
</dbReference>
<evidence type="ECO:0000256" key="9">
    <source>
        <dbReference type="ARBA" id="ARBA00023002"/>
    </source>
</evidence>
<organism evidence="17 18">
    <name type="scientific">Tenebrio molitor</name>
    <name type="common">Yellow mealworm beetle</name>
    <dbReference type="NCBI Taxonomy" id="7067"/>
    <lineage>
        <taxon>Eukaryota</taxon>
        <taxon>Metazoa</taxon>
        <taxon>Ecdysozoa</taxon>
        <taxon>Arthropoda</taxon>
        <taxon>Hexapoda</taxon>
        <taxon>Insecta</taxon>
        <taxon>Pterygota</taxon>
        <taxon>Neoptera</taxon>
        <taxon>Endopterygota</taxon>
        <taxon>Coleoptera</taxon>
        <taxon>Polyphaga</taxon>
        <taxon>Cucujiformia</taxon>
        <taxon>Tenebrionidae</taxon>
        <taxon>Tenebrio</taxon>
    </lineage>
</organism>
<dbReference type="SUPFAM" id="SSF48264">
    <property type="entry name" value="Cytochrome P450"/>
    <property type="match status" value="2"/>
</dbReference>
<dbReference type="Pfam" id="PF00089">
    <property type="entry name" value="Trypsin"/>
    <property type="match status" value="1"/>
</dbReference>
<dbReference type="CDD" id="cd00190">
    <property type="entry name" value="Tryp_SPc"/>
    <property type="match status" value="1"/>
</dbReference>
<keyword evidence="13" id="KW-0349">Heme</keyword>
<feature type="region of interest" description="Disordered" evidence="15">
    <location>
        <begin position="1342"/>
        <end position="1375"/>
    </location>
</feature>
<dbReference type="GO" id="GO:0004252">
    <property type="term" value="F:serine-type endopeptidase activity"/>
    <property type="evidence" value="ECO:0007669"/>
    <property type="project" value="InterPro"/>
</dbReference>
<dbReference type="GO" id="GO:0004497">
    <property type="term" value="F:monooxygenase activity"/>
    <property type="evidence" value="ECO:0007669"/>
    <property type="project" value="UniProtKB-KW"/>
</dbReference>
<dbReference type="PROSITE" id="PS00135">
    <property type="entry name" value="TRYPSIN_SER"/>
    <property type="match status" value="1"/>
</dbReference>
<dbReference type="Gene3D" id="2.40.10.10">
    <property type="entry name" value="Trypsin-like serine proteases"/>
    <property type="match status" value="2"/>
</dbReference>
<keyword evidence="4" id="KW-0964">Secreted</keyword>
<keyword evidence="12" id="KW-1015">Disulfide bond</keyword>
<dbReference type="Pfam" id="PF00067">
    <property type="entry name" value="p450"/>
    <property type="match status" value="2"/>
</dbReference>
<comment type="cofactor">
    <cofactor evidence="1 13">
        <name>heme</name>
        <dbReference type="ChEBI" id="CHEBI:30413"/>
    </cofactor>
</comment>
<evidence type="ECO:0000256" key="1">
    <source>
        <dbReference type="ARBA" id="ARBA00001971"/>
    </source>
</evidence>
<dbReference type="EMBL" id="JABDTM020018097">
    <property type="protein sequence ID" value="KAH0818250.1"/>
    <property type="molecule type" value="Genomic_DNA"/>
</dbReference>
<dbReference type="PRINTS" id="PR00385">
    <property type="entry name" value="P450"/>
</dbReference>
<evidence type="ECO:0000256" key="2">
    <source>
        <dbReference type="ARBA" id="ARBA00004613"/>
    </source>
</evidence>
<dbReference type="SMART" id="SM00020">
    <property type="entry name" value="Tryp_SPc"/>
    <property type="match status" value="1"/>
</dbReference>
<evidence type="ECO:0000256" key="7">
    <source>
        <dbReference type="ARBA" id="ARBA00022801"/>
    </source>
</evidence>
<keyword evidence="7 14" id="KW-0378">Hydrolase</keyword>
<dbReference type="GO" id="GO:0006508">
    <property type="term" value="P:proteolysis"/>
    <property type="evidence" value="ECO:0007669"/>
    <property type="project" value="UniProtKB-KW"/>
</dbReference>
<dbReference type="PANTHER" id="PTHR24303:SF31">
    <property type="entry name" value="CYTOCHROME P450 307A1-RELATED"/>
    <property type="match status" value="1"/>
</dbReference>
<dbReference type="InterPro" id="IPR002401">
    <property type="entry name" value="Cyt_P450_E_grp-I"/>
</dbReference>
<reference evidence="17" key="1">
    <citation type="journal article" date="2020" name="J Insects Food Feed">
        <title>The yellow mealworm (Tenebrio molitor) genome: a resource for the emerging insects as food and feed industry.</title>
        <authorList>
            <person name="Eriksson T."/>
            <person name="Andere A."/>
            <person name="Kelstrup H."/>
            <person name="Emery V."/>
            <person name="Picard C."/>
        </authorList>
    </citation>
    <scope>NUCLEOTIDE SEQUENCE</scope>
    <source>
        <strain evidence="17">Stoneville</strain>
        <tissue evidence="17">Whole head</tissue>
    </source>
</reference>
<dbReference type="PROSITE" id="PS00086">
    <property type="entry name" value="CYTOCHROME_P450"/>
    <property type="match status" value="1"/>
</dbReference>
<dbReference type="SUPFAM" id="SSF50494">
    <property type="entry name" value="Trypsin-like serine proteases"/>
    <property type="match status" value="1"/>
</dbReference>
<keyword evidence="6 13" id="KW-0479">Metal-binding</keyword>